<feature type="non-terminal residue" evidence="8">
    <location>
        <position position="400"/>
    </location>
</feature>
<dbReference type="InterPro" id="IPR002129">
    <property type="entry name" value="PyrdxlP-dep_de-COase"/>
</dbReference>
<evidence type="ECO:0000313" key="8">
    <source>
        <dbReference type="EMBL" id="MBM3275594.1"/>
    </source>
</evidence>
<dbReference type="InterPro" id="IPR015424">
    <property type="entry name" value="PyrdxlP-dep_Trfase"/>
</dbReference>
<evidence type="ECO:0000256" key="2">
    <source>
        <dbReference type="ARBA" id="ARBA00009533"/>
    </source>
</evidence>
<dbReference type="SUPFAM" id="SSF53383">
    <property type="entry name" value="PLP-dependent transferases"/>
    <property type="match status" value="1"/>
</dbReference>
<comment type="cofactor">
    <cofactor evidence="1 6 7">
        <name>pyridoxal 5'-phosphate</name>
        <dbReference type="ChEBI" id="CHEBI:597326"/>
    </cofactor>
</comment>
<protein>
    <submittedName>
        <fullName evidence="8">Pyridoxal-dependent decarboxylase</fullName>
    </submittedName>
</protein>
<evidence type="ECO:0000313" key="9">
    <source>
        <dbReference type="Proteomes" id="UP000703893"/>
    </source>
</evidence>
<name>A0A937X7I9_9BACT</name>
<evidence type="ECO:0000256" key="6">
    <source>
        <dbReference type="PIRSR" id="PIRSR602129-50"/>
    </source>
</evidence>
<dbReference type="Gene3D" id="3.40.640.10">
    <property type="entry name" value="Type I PLP-dependent aspartate aminotransferase-like (Major domain)"/>
    <property type="match status" value="1"/>
</dbReference>
<feature type="modified residue" description="N6-(pyridoxal phosphate)lysine" evidence="6">
    <location>
        <position position="297"/>
    </location>
</feature>
<dbReference type="EMBL" id="VGJX01000643">
    <property type="protein sequence ID" value="MBM3275594.1"/>
    <property type="molecule type" value="Genomic_DNA"/>
</dbReference>
<evidence type="ECO:0000256" key="3">
    <source>
        <dbReference type="ARBA" id="ARBA00022793"/>
    </source>
</evidence>
<reference evidence="8 9" key="1">
    <citation type="submission" date="2019-03" db="EMBL/GenBank/DDBJ databases">
        <title>Lake Tanganyika Metagenome-Assembled Genomes (MAGs).</title>
        <authorList>
            <person name="Tran P."/>
        </authorList>
    </citation>
    <scope>NUCLEOTIDE SEQUENCE [LARGE SCALE GENOMIC DNA]</scope>
    <source>
        <strain evidence="8">K_DeepCast_65m_m2_236</strain>
    </source>
</reference>
<dbReference type="PANTHER" id="PTHR45677">
    <property type="entry name" value="GLUTAMATE DECARBOXYLASE-RELATED"/>
    <property type="match status" value="1"/>
</dbReference>
<evidence type="ECO:0000256" key="7">
    <source>
        <dbReference type="RuleBase" id="RU000382"/>
    </source>
</evidence>
<accession>A0A937X7I9</accession>
<sequence length="400" mass="42811">MTGLQAAYDPEAFRRAGHQVIDRLADYLAGMLARPETAVLPWVDPDAQVARWETGFPAAPADDAAGALDALIGDVLAAANHLHHPRYIGHQVAVPLPSAALGELAGALLNNSMAVYEMGPVGTALEKVVVRWLAAAIGLRAGADGVLCCGGSIGNLTALLAARAHSAPEEGERLALLTSEQTHYSVRRAAQVMGWGDEGVFTVAADGRFRLDPADLQPAFERARDAGRRVVAVVGSACSTATGAYDPLDAIADFAAERGLWFHVDGAHGASAALSRRYRHLVAGIERADSVVWDAHKLMMLPSLITAVLFRDGAHSYETFSQQASYLFERRPAWYNLAERTLECTKRSLSLPVYAALKVHGTDLFATYVERTYDLAREFASAIAAAPDFELAVEPQSNIV</sequence>
<dbReference type="PANTHER" id="PTHR45677:SF8">
    <property type="entry name" value="CYSTEINE SULFINIC ACID DECARBOXYLASE"/>
    <property type="match status" value="1"/>
</dbReference>
<comment type="similarity">
    <text evidence="2 7">Belongs to the group II decarboxylase family.</text>
</comment>
<keyword evidence="5 7" id="KW-0456">Lyase</keyword>
<dbReference type="GO" id="GO:0019752">
    <property type="term" value="P:carboxylic acid metabolic process"/>
    <property type="evidence" value="ECO:0007669"/>
    <property type="project" value="InterPro"/>
</dbReference>
<evidence type="ECO:0000256" key="5">
    <source>
        <dbReference type="ARBA" id="ARBA00023239"/>
    </source>
</evidence>
<dbReference type="GO" id="GO:0004058">
    <property type="term" value="F:aromatic-L-amino-acid decarboxylase activity"/>
    <property type="evidence" value="ECO:0007669"/>
    <property type="project" value="UniProtKB-ARBA"/>
</dbReference>
<dbReference type="Pfam" id="PF00282">
    <property type="entry name" value="Pyridoxal_deC"/>
    <property type="match status" value="1"/>
</dbReference>
<evidence type="ECO:0000256" key="4">
    <source>
        <dbReference type="ARBA" id="ARBA00022898"/>
    </source>
</evidence>
<evidence type="ECO:0000256" key="1">
    <source>
        <dbReference type="ARBA" id="ARBA00001933"/>
    </source>
</evidence>
<comment type="caution">
    <text evidence="8">The sequence shown here is derived from an EMBL/GenBank/DDBJ whole genome shotgun (WGS) entry which is preliminary data.</text>
</comment>
<dbReference type="InterPro" id="IPR015421">
    <property type="entry name" value="PyrdxlP-dep_Trfase_major"/>
</dbReference>
<dbReference type="GO" id="GO:0030170">
    <property type="term" value="F:pyridoxal phosphate binding"/>
    <property type="evidence" value="ECO:0007669"/>
    <property type="project" value="InterPro"/>
</dbReference>
<keyword evidence="3" id="KW-0210">Decarboxylase</keyword>
<gene>
    <name evidence="8" type="ORF">FJZ00_10595</name>
</gene>
<dbReference type="Gene3D" id="3.90.1150.170">
    <property type="match status" value="1"/>
</dbReference>
<dbReference type="GO" id="GO:0005737">
    <property type="term" value="C:cytoplasm"/>
    <property type="evidence" value="ECO:0007669"/>
    <property type="project" value="TreeGrafter"/>
</dbReference>
<proteinExistence type="inferred from homology"/>
<dbReference type="Proteomes" id="UP000703893">
    <property type="component" value="Unassembled WGS sequence"/>
</dbReference>
<keyword evidence="4 6" id="KW-0663">Pyridoxal phosphate</keyword>
<organism evidence="8 9">
    <name type="scientific">Candidatus Tanganyikabacteria bacterium</name>
    <dbReference type="NCBI Taxonomy" id="2961651"/>
    <lineage>
        <taxon>Bacteria</taxon>
        <taxon>Bacillati</taxon>
        <taxon>Candidatus Sericytochromatia</taxon>
        <taxon>Candidatus Tanganyikabacteria</taxon>
    </lineage>
</organism>
<dbReference type="AlphaFoldDB" id="A0A937X7I9"/>